<keyword evidence="4" id="KW-1185">Reference proteome</keyword>
<dbReference type="InterPro" id="IPR052754">
    <property type="entry name" value="NTPase_KAP_P-loop"/>
</dbReference>
<feature type="compositionally biased region" description="Basic and acidic residues" evidence="1">
    <location>
        <begin position="17"/>
        <end position="29"/>
    </location>
</feature>
<dbReference type="PATRIC" id="fig|1114963.3.peg.3386"/>
<evidence type="ECO:0000313" key="3">
    <source>
        <dbReference type="EMBL" id="KMS53528.1"/>
    </source>
</evidence>
<dbReference type="InterPro" id="IPR027417">
    <property type="entry name" value="P-loop_NTPase"/>
</dbReference>
<protein>
    <submittedName>
        <fullName evidence="3">NTPase</fullName>
    </submittedName>
</protein>
<dbReference type="OrthoDB" id="88903at2"/>
<sequence length="714" mass="79308">MQGIYKGYMTSTTQHPNQDRPIRRNRDDKLDRGPFVASLVRTLVRDSRDAQGNLIGRSSSGFVVGLTGKWGSGKSSILSLVQAELGTMDRVIVSYFNPWLFNGRDELVRGFFSGLRDDMGRSTREHGRDLAEALERYWGAIDLAGHAVAAVADLHGAGGAATTGWGLWSKRTKDAIAKPEARSPEEERRFLEKKITTAKVAVVVLIDELDRVEDDEVRAVAQLIKAVGDIEGVSYLVAYDPDRVADALGRGVGQDRLTSGARYLEKIVQLPIPLRPLFEADVDALLKAELETYGVSLPDEQRENQRAIFDQIKREVTTPRDIKRLVGAFAVLEQATRGEIEPVDVLAYSWILTKAPDLREAIMVHFDGIVSDVTDRTLIADLMRRHSNNQRPPLPSEILGECALAHHDLLLLLFPNFREDQNATGNDGNRLDRRRNMVRLLYLGNPPGAVARKDIERIWQMRDAAEMEAALRALMEAGELTAFLDRMDDLIAQLPANGDTLFWPVLSRALTRSRDWMTSPGPEYALVDDAAAMLTHLAIRDRKQESRVKAAVDALIASGDLAITPTILRKQLYVNGRYGQELVNNDVLYTKSEAIDLLQREIPRYRDAVLDGTALRRLPNLEVIYTLANNEYWGNDLRDSLTHQLDGRDALATMAALIYPPGYGSSYASVSQLFDPVPVTKALGEADFTTPPLQPWIDNAVGQLRATLAGPDDS</sequence>
<dbReference type="Pfam" id="PF07693">
    <property type="entry name" value="KAP_NTPase"/>
    <property type="match status" value="1"/>
</dbReference>
<proteinExistence type="predicted"/>
<dbReference type="PANTHER" id="PTHR22674">
    <property type="entry name" value="NTPASE, KAP FAMILY P-LOOP DOMAIN-CONTAINING 1"/>
    <property type="match status" value="1"/>
</dbReference>
<organism evidence="3 4">
    <name type="scientific">Novosphingobium barchaimii LL02</name>
    <dbReference type="NCBI Taxonomy" id="1114963"/>
    <lineage>
        <taxon>Bacteria</taxon>
        <taxon>Pseudomonadati</taxon>
        <taxon>Pseudomonadota</taxon>
        <taxon>Alphaproteobacteria</taxon>
        <taxon>Sphingomonadales</taxon>
        <taxon>Sphingomonadaceae</taxon>
        <taxon>Novosphingobium</taxon>
    </lineage>
</organism>
<dbReference type="PANTHER" id="PTHR22674:SF6">
    <property type="entry name" value="NTPASE KAP FAMILY P-LOOP DOMAIN-CONTAINING PROTEIN 1"/>
    <property type="match status" value="1"/>
</dbReference>
<gene>
    <name evidence="3" type="ORF">V474_22735</name>
</gene>
<comment type="caution">
    <text evidence="3">The sequence shown here is derived from an EMBL/GenBank/DDBJ whole genome shotgun (WGS) entry which is preliminary data.</text>
</comment>
<accession>A0A0J7XR63</accession>
<dbReference type="SUPFAM" id="SSF52540">
    <property type="entry name" value="P-loop containing nucleoside triphosphate hydrolases"/>
    <property type="match status" value="1"/>
</dbReference>
<dbReference type="EMBL" id="JACU01000007">
    <property type="protein sequence ID" value="KMS53528.1"/>
    <property type="molecule type" value="Genomic_DNA"/>
</dbReference>
<feature type="domain" description="KAP NTPase" evidence="2">
    <location>
        <begin position="59"/>
        <end position="333"/>
    </location>
</feature>
<name>A0A0J7XR63_9SPHN</name>
<dbReference type="AlphaFoldDB" id="A0A0J7XR63"/>
<feature type="region of interest" description="Disordered" evidence="1">
    <location>
        <begin position="1"/>
        <end position="29"/>
    </location>
</feature>
<dbReference type="Gene3D" id="3.40.50.300">
    <property type="entry name" value="P-loop containing nucleotide triphosphate hydrolases"/>
    <property type="match status" value="1"/>
</dbReference>
<dbReference type="RefSeq" id="WP_059152469.1">
    <property type="nucleotide sequence ID" value="NZ_KQ130455.1"/>
</dbReference>
<dbReference type="Proteomes" id="UP000052268">
    <property type="component" value="Unassembled WGS sequence"/>
</dbReference>
<evidence type="ECO:0000313" key="4">
    <source>
        <dbReference type="Proteomes" id="UP000052268"/>
    </source>
</evidence>
<reference evidence="3 4" key="1">
    <citation type="journal article" date="2015" name="G3 (Bethesda)">
        <title>Insights into Ongoing Evolution of the Hexachlorocyclohexane Catabolic Pathway from Comparative Genomics of Ten Sphingomonadaceae Strains.</title>
        <authorList>
            <person name="Pearce S.L."/>
            <person name="Oakeshott J.G."/>
            <person name="Pandey G."/>
        </authorList>
    </citation>
    <scope>NUCLEOTIDE SEQUENCE [LARGE SCALE GENOMIC DNA]</scope>
    <source>
        <strain evidence="3 4">LL02</strain>
    </source>
</reference>
<evidence type="ECO:0000259" key="2">
    <source>
        <dbReference type="Pfam" id="PF07693"/>
    </source>
</evidence>
<dbReference type="InterPro" id="IPR011646">
    <property type="entry name" value="KAP_P-loop"/>
</dbReference>
<evidence type="ECO:0000256" key="1">
    <source>
        <dbReference type="SAM" id="MobiDB-lite"/>
    </source>
</evidence>